<keyword evidence="3" id="KW-0520">NAD</keyword>
<evidence type="ECO:0000256" key="1">
    <source>
        <dbReference type="ARBA" id="ARBA00006382"/>
    </source>
</evidence>
<sequence length="811" mass="87501">MKLLLASSFLLSNASALVSTGFPAPKGSLFGIPSLHDMFNVVEHPNERGAVVLEAPVDQEGVKLYIAIDSESYGHVERPGNGGIRLLNYKSTKDAIDDAVRLAKGMTRKHDMFRTGFSGAKVVVDTDHKDLSVIERKALMENTAAALEALEGGMYTGCDLNTGDKDMDYLVQATGEKYVLAGRNSRVDTNVATASSVIGSILGTVEASTGSRDLSNLTFTVQGCGKVGSTVAKELVRLGALKVQTCDLFPEAANIEGCSPITEWATTSCDFLVPCANSLAITEEVAKNFPEGVKYCVGATNSPFANQKAKDIFNERGVMHIPESISSAGAILADSVEWHDIGLYQTVEPALMYGWIRDISREKADDLVLHAEKNPSSVDSRLHKVVPERDGDAVGSTFPEWIEENSSQTNTLIIGGGMAGTATAFSLAEKGKNSILVEQGSTLAPSNASSNGDSRMYRKMYSSEFFSKMQSQALDRWADVEKMSGESLLQENGLLFYGEDTGETVEGSVLGAKEVMEKLNLPHKFYETGDDIADAYPALEGCRGKPYSGVCEDTAGHIRASKACKAMTQAAGDKCEVKLNSRIISLNADGEEGKVVAVTENGETITADNAVIACGPWTNKMLENANLPKLNLDVWQIQWAHYEVDSAVADSIPQAFHFRKESNIDGGLYYVFPASATETVDCPEGKSIVKVGVDFPTGEPLESMDSFDFNGSEDVLKLMDEWVAEHIPSVGKRVDSQCHPYTMTTDSYFVMDKVHPKVALFSGGSGRAFKFGPLIGDCMTSLLMNEEAPVDLTVFSAKRSVMEKVDEVVLN</sequence>
<evidence type="ECO:0000313" key="7">
    <source>
        <dbReference type="Proteomes" id="UP001054902"/>
    </source>
</evidence>
<dbReference type="Gene3D" id="3.40.50.720">
    <property type="entry name" value="NAD(P)-binding Rossmann-like Domain"/>
    <property type="match status" value="1"/>
</dbReference>
<evidence type="ECO:0000313" key="6">
    <source>
        <dbReference type="EMBL" id="GFH49997.1"/>
    </source>
</evidence>
<gene>
    <name evidence="6" type="ORF">CTEN210_06473</name>
</gene>
<name>A0AAD3H475_9STRA</name>
<keyword evidence="2" id="KW-0560">Oxidoreductase</keyword>
<proteinExistence type="inferred from homology"/>
<dbReference type="PANTHER" id="PTHR42722:SF1">
    <property type="entry name" value="VALINE DEHYDROGENASE"/>
    <property type="match status" value="1"/>
</dbReference>
<evidence type="ECO:0000256" key="3">
    <source>
        <dbReference type="ARBA" id="ARBA00023027"/>
    </source>
</evidence>
<dbReference type="InterPro" id="IPR046346">
    <property type="entry name" value="Aminoacid_DH-like_N_sf"/>
</dbReference>
<dbReference type="InterPro" id="IPR016211">
    <property type="entry name" value="Glu/Phe/Leu/Val/Trp_DH_bac/arc"/>
</dbReference>
<dbReference type="SMART" id="SM00839">
    <property type="entry name" value="ELFV_dehydrog"/>
    <property type="match status" value="1"/>
</dbReference>
<dbReference type="SUPFAM" id="SSF53223">
    <property type="entry name" value="Aminoacid dehydrogenase-like, N-terminal domain"/>
    <property type="match status" value="1"/>
</dbReference>
<dbReference type="InterPro" id="IPR036291">
    <property type="entry name" value="NAD(P)-bd_dom_sf"/>
</dbReference>
<evidence type="ECO:0000259" key="5">
    <source>
        <dbReference type="SMART" id="SM00839"/>
    </source>
</evidence>
<feature type="domain" description="Glutamate/phenylalanine/leucine/valine/L-tryptophan dehydrogenase C-terminal" evidence="5">
    <location>
        <begin position="190"/>
        <end position="603"/>
    </location>
</feature>
<dbReference type="SUPFAM" id="SSF51735">
    <property type="entry name" value="NAD(P)-binding Rossmann-fold domains"/>
    <property type="match status" value="1"/>
</dbReference>
<dbReference type="EMBL" id="BLLK01000038">
    <property type="protein sequence ID" value="GFH49997.1"/>
    <property type="molecule type" value="Genomic_DNA"/>
</dbReference>
<protein>
    <recommendedName>
        <fullName evidence="5">Glutamate/phenylalanine/leucine/valine/L-tryptophan dehydrogenase C-terminal domain-containing protein</fullName>
    </recommendedName>
</protein>
<feature type="signal peptide" evidence="4">
    <location>
        <begin position="1"/>
        <end position="16"/>
    </location>
</feature>
<dbReference type="GO" id="GO:0016639">
    <property type="term" value="F:oxidoreductase activity, acting on the CH-NH2 group of donors, NAD or NADP as acceptor"/>
    <property type="evidence" value="ECO:0007669"/>
    <property type="project" value="InterPro"/>
</dbReference>
<comment type="caution">
    <text evidence="6">The sequence shown here is derived from an EMBL/GenBank/DDBJ whole genome shotgun (WGS) entry which is preliminary data.</text>
</comment>
<keyword evidence="7" id="KW-1185">Reference proteome</keyword>
<dbReference type="Gene3D" id="3.30.9.10">
    <property type="entry name" value="D-Amino Acid Oxidase, subunit A, domain 2"/>
    <property type="match status" value="1"/>
</dbReference>
<keyword evidence="4" id="KW-0732">Signal</keyword>
<dbReference type="Pfam" id="PF02812">
    <property type="entry name" value="ELFV_dehydrog_N"/>
    <property type="match status" value="1"/>
</dbReference>
<dbReference type="SUPFAM" id="SSF51905">
    <property type="entry name" value="FAD/NAD(P)-binding domain"/>
    <property type="match status" value="1"/>
</dbReference>
<reference evidence="6 7" key="1">
    <citation type="journal article" date="2021" name="Sci. Rep.">
        <title>The genome of the diatom Chaetoceros tenuissimus carries an ancient integrated fragment of an extant virus.</title>
        <authorList>
            <person name="Hongo Y."/>
            <person name="Kimura K."/>
            <person name="Takaki Y."/>
            <person name="Yoshida Y."/>
            <person name="Baba S."/>
            <person name="Kobayashi G."/>
            <person name="Nagasaki K."/>
            <person name="Hano T."/>
            <person name="Tomaru Y."/>
        </authorList>
    </citation>
    <scope>NUCLEOTIDE SEQUENCE [LARGE SCALE GENOMIC DNA]</scope>
    <source>
        <strain evidence="6 7">NIES-3715</strain>
    </source>
</reference>
<dbReference type="PANTHER" id="PTHR42722">
    <property type="entry name" value="LEUCINE DEHYDROGENASE"/>
    <property type="match status" value="1"/>
</dbReference>
<evidence type="ECO:0000256" key="2">
    <source>
        <dbReference type="ARBA" id="ARBA00023002"/>
    </source>
</evidence>
<dbReference type="Pfam" id="PF00208">
    <property type="entry name" value="ELFV_dehydrog"/>
    <property type="match status" value="1"/>
</dbReference>
<dbReference type="Gene3D" id="3.50.50.60">
    <property type="entry name" value="FAD/NAD(P)-binding domain"/>
    <property type="match status" value="1"/>
</dbReference>
<dbReference type="InterPro" id="IPR006076">
    <property type="entry name" value="FAD-dep_OxRdtase"/>
</dbReference>
<dbReference type="InterPro" id="IPR006097">
    <property type="entry name" value="Glu/Leu/Phe/Val/Trp_DH_dimer"/>
</dbReference>
<accession>A0AAD3H475</accession>
<dbReference type="GO" id="GO:0006520">
    <property type="term" value="P:amino acid metabolic process"/>
    <property type="evidence" value="ECO:0007669"/>
    <property type="project" value="InterPro"/>
</dbReference>
<evidence type="ECO:0000256" key="4">
    <source>
        <dbReference type="SAM" id="SignalP"/>
    </source>
</evidence>
<dbReference type="Proteomes" id="UP001054902">
    <property type="component" value="Unassembled WGS sequence"/>
</dbReference>
<organism evidence="6 7">
    <name type="scientific">Chaetoceros tenuissimus</name>
    <dbReference type="NCBI Taxonomy" id="426638"/>
    <lineage>
        <taxon>Eukaryota</taxon>
        <taxon>Sar</taxon>
        <taxon>Stramenopiles</taxon>
        <taxon>Ochrophyta</taxon>
        <taxon>Bacillariophyta</taxon>
        <taxon>Coscinodiscophyceae</taxon>
        <taxon>Chaetocerotophycidae</taxon>
        <taxon>Chaetocerotales</taxon>
        <taxon>Chaetocerotaceae</taxon>
        <taxon>Chaetoceros</taxon>
    </lineage>
</organism>
<dbReference type="Gene3D" id="3.40.50.10860">
    <property type="entry name" value="Leucine Dehydrogenase, chain A, domain 1"/>
    <property type="match status" value="1"/>
</dbReference>
<feature type="chain" id="PRO_5042265054" description="Glutamate/phenylalanine/leucine/valine/L-tryptophan dehydrogenase C-terminal domain-containing protein" evidence="4">
    <location>
        <begin position="17"/>
        <end position="811"/>
    </location>
</feature>
<dbReference type="Pfam" id="PF01266">
    <property type="entry name" value="DAO"/>
    <property type="match status" value="1"/>
</dbReference>
<dbReference type="InterPro" id="IPR036188">
    <property type="entry name" value="FAD/NAD-bd_sf"/>
</dbReference>
<dbReference type="AlphaFoldDB" id="A0AAD3H475"/>
<comment type="similarity">
    <text evidence="1">Belongs to the Glu/Leu/Phe/Val dehydrogenases family.</text>
</comment>
<dbReference type="InterPro" id="IPR006096">
    <property type="entry name" value="Glu/Leu/Phe/Val/Trp_DH_C"/>
</dbReference>